<accession>A0ABP8X3A2</accession>
<evidence type="ECO:0000313" key="1">
    <source>
        <dbReference type="EMBL" id="GAA4699993.1"/>
    </source>
</evidence>
<keyword evidence="2" id="KW-1185">Reference proteome</keyword>
<organism evidence="1 2">
    <name type="scientific">Nocardioides conyzicola</name>
    <dbReference type="NCBI Taxonomy" id="1651781"/>
    <lineage>
        <taxon>Bacteria</taxon>
        <taxon>Bacillati</taxon>
        <taxon>Actinomycetota</taxon>
        <taxon>Actinomycetes</taxon>
        <taxon>Propionibacteriales</taxon>
        <taxon>Nocardioidaceae</taxon>
        <taxon>Nocardioides</taxon>
    </lineage>
</organism>
<comment type="caution">
    <text evidence="1">The sequence shown here is derived from an EMBL/GenBank/DDBJ whole genome shotgun (WGS) entry which is preliminary data.</text>
</comment>
<dbReference type="RefSeq" id="WP_345520680.1">
    <property type="nucleotide sequence ID" value="NZ_BAABKM010000002.1"/>
</dbReference>
<evidence type="ECO:0000313" key="2">
    <source>
        <dbReference type="Proteomes" id="UP001499974"/>
    </source>
</evidence>
<proteinExistence type="predicted"/>
<dbReference type="EMBL" id="BAABKM010000002">
    <property type="protein sequence ID" value="GAA4699993.1"/>
    <property type="molecule type" value="Genomic_DNA"/>
</dbReference>
<dbReference type="Proteomes" id="UP001499974">
    <property type="component" value="Unassembled WGS sequence"/>
</dbReference>
<gene>
    <name evidence="1" type="ORF">GCM10023349_15620</name>
</gene>
<name>A0ABP8X3A2_9ACTN</name>
<protein>
    <submittedName>
        <fullName evidence="1">Uncharacterized protein</fullName>
    </submittedName>
</protein>
<reference evidence="2" key="1">
    <citation type="journal article" date="2019" name="Int. J. Syst. Evol. Microbiol.">
        <title>The Global Catalogue of Microorganisms (GCM) 10K type strain sequencing project: providing services to taxonomists for standard genome sequencing and annotation.</title>
        <authorList>
            <consortium name="The Broad Institute Genomics Platform"/>
            <consortium name="The Broad Institute Genome Sequencing Center for Infectious Disease"/>
            <person name="Wu L."/>
            <person name="Ma J."/>
        </authorList>
    </citation>
    <scope>NUCLEOTIDE SEQUENCE [LARGE SCALE GENOMIC DNA]</scope>
    <source>
        <strain evidence="2">JCM 18531</strain>
    </source>
</reference>
<sequence length="277" mass="31289">MQVPAKDRARVLITVKAYPQLSKRNRSEVVCVAGVRLDRGKPEWIRLFPVPFRDLPAAARFRKYQIVDVDVRRGVDARPESHHADFESIEVVESLESGRDGLWAARRAKLGDLLGDMTACEILKANVGGGPAPSLALVKPAEVLDVEVKVNPGFDAEQIALAEMLAEVDLFGDDRPSQLEPMPYLVKYRYRCLSSGCPTHAQTLIDWEVGQAGRDWSSRYERSEIPGRIREKFLDKLCGDQRDPYFYLGNQKLHLRTFMVLGVWWPKKAPLAEEGLF</sequence>